<evidence type="ECO:0000313" key="1">
    <source>
        <dbReference type="EMBL" id="MDP8174899.1"/>
    </source>
</evidence>
<dbReference type="EMBL" id="JASAYT010000014">
    <property type="protein sequence ID" value="MDP8174899.1"/>
    <property type="molecule type" value="Genomic_DNA"/>
</dbReference>
<dbReference type="AlphaFoldDB" id="A0AAJ6P2M1"/>
<comment type="caution">
    <text evidence="1">The sequence shown here is derived from an EMBL/GenBank/DDBJ whole genome shotgun (WGS) entry which is preliminary data.</text>
</comment>
<name>A0AAJ6P2M1_9PAST</name>
<proteinExistence type="predicted"/>
<organism evidence="1 2">
    <name type="scientific">Phocoenobacter skyensis</name>
    <dbReference type="NCBI Taxonomy" id="97481"/>
    <lineage>
        <taxon>Bacteria</taxon>
        <taxon>Pseudomonadati</taxon>
        <taxon>Pseudomonadota</taxon>
        <taxon>Gammaproteobacteria</taxon>
        <taxon>Pasteurellales</taxon>
        <taxon>Pasteurellaceae</taxon>
        <taxon>Phocoenobacter</taxon>
    </lineage>
</organism>
<reference evidence="1" key="1">
    <citation type="journal article" date="2023" name="Front. Microbiol.">
        <title>Phylogeography and host specificity of Pasteurellaceae pathogenic to sea-farmed fish in the north-east Atlantic.</title>
        <authorList>
            <person name="Gulla S."/>
            <person name="Colquhoun D.J."/>
            <person name="Olsen A.B."/>
            <person name="Spilsberg B."/>
            <person name="Lagesen K."/>
            <person name="Aakesson C.P."/>
            <person name="Strom S."/>
            <person name="Manji F."/>
            <person name="Birkbeck T.H."/>
            <person name="Nilsen H.K."/>
        </authorList>
    </citation>
    <scope>NUCLEOTIDE SEQUENCE</scope>
    <source>
        <strain evidence="1">98B1</strain>
    </source>
</reference>
<protein>
    <submittedName>
        <fullName evidence="1">Uncharacterized protein</fullName>
    </submittedName>
</protein>
<evidence type="ECO:0000313" key="2">
    <source>
        <dbReference type="Proteomes" id="UP001231736"/>
    </source>
</evidence>
<accession>A0AAJ6P2M1</accession>
<sequence>MNIFVNNTEVRISEVSYRELNFGQLRHYTKLYPYKIKIPNNEFIKVFNNYYNKFVEELRIDDAMYDDFEPPYKGATDYPQIEELLYLNSQQLTEWLDFLQDELFIFYLAKKNYNNVKYFLLTWDKVEFIDGVFVVSGFADCPTRTVAYDGSNRIELTLSPNLIIHSFPASPEQVKKYIKGIKK</sequence>
<gene>
    <name evidence="1" type="ORF">QJU97_05440</name>
</gene>
<dbReference type="Proteomes" id="UP001231736">
    <property type="component" value="Unassembled WGS sequence"/>
</dbReference>
<dbReference type="RefSeq" id="WP_306375890.1">
    <property type="nucleotide sequence ID" value="NZ_JASAYT010000014.1"/>
</dbReference>